<evidence type="ECO:0000256" key="1">
    <source>
        <dbReference type="SAM" id="SignalP"/>
    </source>
</evidence>
<dbReference type="Pfam" id="PF00675">
    <property type="entry name" value="Peptidase_M16"/>
    <property type="match status" value="1"/>
</dbReference>
<dbReference type="Proteomes" id="UP000184172">
    <property type="component" value="Unassembled WGS sequence"/>
</dbReference>
<evidence type="ECO:0000259" key="3">
    <source>
        <dbReference type="Pfam" id="PF05193"/>
    </source>
</evidence>
<dbReference type="Pfam" id="PF05193">
    <property type="entry name" value="Peptidase_M16_C"/>
    <property type="match status" value="1"/>
</dbReference>
<dbReference type="Gene3D" id="3.30.830.10">
    <property type="entry name" value="Metalloenzyme, LuxS/M16 peptidase-like"/>
    <property type="match status" value="2"/>
</dbReference>
<feature type="signal peptide" evidence="1">
    <location>
        <begin position="1"/>
        <end position="20"/>
    </location>
</feature>
<accession>A0A1M6I7E2</accession>
<dbReference type="EMBL" id="FQYV01000013">
    <property type="protein sequence ID" value="SHJ30391.1"/>
    <property type="molecule type" value="Genomic_DNA"/>
</dbReference>
<evidence type="ECO:0000313" key="5">
    <source>
        <dbReference type="Proteomes" id="UP000184172"/>
    </source>
</evidence>
<dbReference type="InterPro" id="IPR050361">
    <property type="entry name" value="MPP/UQCRC_Complex"/>
</dbReference>
<name>A0A1M6I7E2_9FLAO</name>
<dbReference type="PANTHER" id="PTHR11851">
    <property type="entry name" value="METALLOPROTEASE"/>
    <property type="match status" value="1"/>
</dbReference>
<keyword evidence="1" id="KW-0732">Signal</keyword>
<feature type="domain" description="Peptidase M16 C-terminal" evidence="3">
    <location>
        <begin position="198"/>
        <end position="376"/>
    </location>
</feature>
<evidence type="ECO:0000259" key="2">
    <source>
        <dbReference type="Pfam" id="PF00675"/>
    </source>
</evidence>
<feature type="chain" id="PRO_5009918328" evidence="1">
    <location>
        <begin position="21"/>
        <end position="688"/>
    </location>
</feature>
<dbReference type="InterPro" id="IPR007863">
    <property type="entry name" value="Peptidase_M16_C"/>
</dbReference>
<reference evidence="5" key="1">
    <citation type="submission" date="2016-11" db="EMBL/GenBank/DDBJ databases">
        <authorList>
            <person name="Varghese N."/>
            <person name="Submissions S."/>
        </authorList>
    </citation>
    <scope>NUCLEOTIDE SEQUENCE [LARGE SCALE GENOMIC DNA]</scope>
    <source>
        <strain evidence="5">DSM 26349</strain>
    </source>
</reference>
<proteinExistence type="predicted"/>
<dbReference type="RefSeq" id="WP_073218380.1">
    <property type="nucleotide sequence ID" value="NZ_FNNS01000014.1"/>
</dbReference>
<dbReference type="OrthoDB" id="9811314at2"/>
<protein>
    <submittedName>
        <fullName evidence="4">Predicted Zn-dependent peptidase</fullName>
    </submittedName>
</protein>
<dbReference type="STRING" id="797419.SAMN05216556_11425"/>
<dbReference type="GO" id="GO:0046872">
    <property type="term" value="F:metal ion binding"/>
    <property type="evidence" value="ECO:0007669"/>
    <property type="project" value="InterPro"/>
</dbReference>
<sequence length="688" mass="75832">MKKYIYLFLVGLLTTSLATAQIDRSKQPIPGPAPTVNLSEPITFKLDNGLTVLVVENNKLPAVRVQLLIDNPIHASRQKAGVESLVAAMMGNGTTSISKDDFNEEVDYLGAYISFGSESGYASSLSEYFPRIMELMADAIKNPLFTEEEFQKEKDKLLEGIKSQEKSVSQVASRISPALIYGTEHPNGEFTTEEKVKNLTLNDVKFFYDNFFRPNHAYLAVVGDVSSKEVKRLVKKYLKDWSAAPVPSATYADPQDVQYTQVNFVDMPNAVQSEITVQNLVKLKMSDPDYFPVLVANRILGGGFNSLLNMNLREAHGWTYGARSNTGADKNITRFTASTSVRNAVTDSAVVEILKEIRFIRDNQVTTQQLANAKAKFTGDFVLALERPATIANSALRIKTQNLGNDFYINYLRKINAVTVADVQRVAKKYYKPDNLRIVIVGKGSEVLEGLKTLKGPSGRQIPIFYFDEYANPVSEPNYNKAIEAGVTAETVLNQYINAIGGEKALKAVNSVSWVAQAEMQGMQLGLEMKNTTKNQSSLVVSMGGMTLQKMIFDGEKGYMMAQGQRIDNTDEQNAAAKTAAVPFPELSAKGAKLERLEPVDGKDAYVVSFEGGKEAYYDKASGLKVKEVTTQEAMGQTISTTISYENYTEVDGIKFPFTIKQTAGPQEIAFEISKVSINEGVSDSDFE</sequence>
<dbReference type="SUPFAM" id="SSF63411">
    <property type="entry name" value="LuxS/MPP-like metallohydrolase"/>
    <property type="match status" value="2"/>
</dbReference>
<evidence type="ECO:0000313" key="4">
    <source>
        <dbReference type="EMBL" id="SHJ30391.1"/>
    </source>
</evidence>
<keyword evidence="5" id="KW-1185">Reference proteome</keyword>
<dbReference type="InterPro" id="IPR011249">
    <property type="entry name" value="Metalloenz_LuxS/M16"/>
</dbReference>
<gene>
    <name evidence="4" type="ORF">SAMN04487908_11352</name>
</gene>
<organism evidence="4 5">
    <name type="scientific">Aequorivita viscosa</name>
    <dbReference type="NCBI Taxonomy" id="797419"/>
    <lineage>
        <taxon>Bacteria</taxon>
        <taxon>Pseudomonadati</taxon>
        <taxon>Bacteroidota</taxon>
        <taxon>Flavobacteriia</taxon>
        <taxon>Flavobacteriales</taxon>
        <taxon>Flavobacteriaceae</taxon>
        <taxon>Aequorivita</taxon>
    </lineage>
</organism>
<dbReference type="AlphaFoldDB" id="A0A1M6I7E2"/>
<dbReference type="PANTHER" id="PTHR11851:SF224">
    <property type="entry name" value="PROCESSING PROTEASE"/>
    <property type="match status" value="1"/>
</dbReference>
<feature type="domain" description="Peptidase M16 N-terminal" evidence="2">
    <location>
        <begin position="54"/>
        <end position="173"/>
    </location>
</feature>
<dbReference type="InterPro" id="IPR011765">
    <property type="entry name" value="Pept_M16_N"/>
</dbReference>